<name>A0A388TC87_TERA1</name>
<dbReference type="EMBL" id="BGZN01000026">
    <property type="protein sequence ID" value="GBR74019.1"/>
    <property type="molecule type" value="Genomic_DNA"/>
</dbReference>
<protein>
    <submittedName>
        <fullName evidence="1">Toxin BrnT</fullName>
    </submittedName>
</protein>
<comment type="caution">
    <text evidence="1">The sequence shown here is derived from an EMBL/GenBank/DDBJ whole genome shotgun (WGS) entry which is preliminary data.</text>
</comment>
<dbReference type="InterPro" id="IPR007460">
    <property type="entry name" value="BrnT_toxin"/>
</dbReference>
<dbReference type="Proteomes" id="UP000269352">
    <property type="component" value="Unassembled WGS sequence"/>
</dbReference>
<dbReference type="Pfam" id="PF04365">
    <property type="entry name" value="BrnT_toxin"/>
    <property type="match status" value="1"/>
</dbReference>
<proteinExistence type="predicted"/>
<evidence type="ECO:0000313" key="2">
    <source>
        <dbReference type="Proteomes" id="UP000269352"/>
    </source>
</evidence>
<keyword evidence="2" id="KW-1185">Reference proteome</keyword>
<accession>A0A388TC87</accession>
<sequence>MAFTNFEWDERKNKINLLKHGYDFSIGIIALNDPQAITSDARQDYGELRQITIGRVAEEVFIVVVHTDRNGVTRIISVRPANKKERRKYYDYNQDDF</sequence>
<dbReference type="Gene3D" id="3.10.450.530">
    <property type="entry name" value="Ribonuclease toxin, BrnT, of type II toxin-antitoxin system"/>
    <property type="match status" value="1"/>
</dbReference>
<evidence type="ECO:0000313" key="1">
    <source>
        <dbReference type="EMBL" id="GBR74019.1"/>
    </source>
</evidence>
<dbReference type="InterPro" id="IPR038573">
    <property type="entry name" value="BrnT_sf"/>
</dbReference>
<organism evidence="1 2">
    <name type="scientific">Termititenax aidoneus</name>
    <dbReference type="NCBI Taxonomy" id="2218524"/>
    <lineage>
        <taxon>Bacteria</taxon>
        <taxon>Bacillati</taxon>
        <taxon>Candidatus Margulisiibacteriota</taxon>
        <taxon>Candidatus Termititenacia</taxon>
        <taxon>Candidatus Termititenacales</taxon>
        <taxon>Candidatus Termititenacaceae</taxon>
        <taxon>Candidatus Termititenax</taxon>
    </lineage>
</organism>
<reference evidence="1 2" key="1">
    <citation type="journal article" date="2019" name="ISME J.">
        <title>Genome analyses of uncultured TG2/ZB3 bacteria in 'Margulisbacteria' specifically attached to ectosymbiotic spirochetes of protists in the termite gut.</title>
        <authorList>
            <person name="Utami Y.D."/>
            <person name="Kuwahara H."/>
            <person name="Igai K."/>
            <person name="Murakami T."/>
            <person name="Sugaya K."/>
            <person name="Morikawa T."/>
            <person name="Nagura Y."/>
            <person name="Yuki M."/>
            <person name="Deevong P."/>
            <person name="Inoue T."/>
            <person name="Kihara K."/>
            <person name="Lo N."/>
            <person name="Yamada A."/>
            <person name="Ohkuma M."/>
            <person name="Hongoh Y."/>
        </authorList>
    </citation>
    <scope>NUCLEOTIDE SEQUENCE [LARGE SCALE GENOMIC DNA]</scope>
    <source>
        <strain evidence="1">NkOx7-01</strain>
    </source>
</reference>
<dbReference type="AlphaFoldDB" id="A0A388TC87"/>
<gene>
    <name evidence="1" type="primary">brnT</name>
    <name evidence="1" type="ORF">NO1_1261</name>
</gene>